<dbReference type="Proteomes" id="UP000282076">
    <property type="component" value="Unassembled WGS sequence"/>
</dbReference>
<organism evidence="2 3">
    <name type="scientific">Cohnella endophytica</name>
    <dbReference type="NCBI Taxonomy" id="2419778"/>
    <lineage>
        <taxon>Bacteria</taxon>
        <taxon>Bacillati</taxon>
        <taxon>Bacillota</taxon>
        <taxon>Bacilli</taxon>
        <taxon>Bacillales</taxon>
        <taxon>Paenibacillaceae</taxon>
        <taxon>Cohnella</taxon>
    </lineage>
</organism>
<protein>
    <submittedName>
        <fullName evidence="2">DUF3105 domain-containing protein</fullName>
    </submittedName>
</protein>
<dbReference type="OrthoDB" id="9809840at2"/>
<comment type="caution">
    <text evidence="2">The sequence shown here is derived from an EMBL/GenBank/DDBJ whole genome shotgun (WGS) entry which is preliminary data.</text>
</comment>
<proteinExistence type="predicted"/>
<dbReference type="AlphaFoldDB" id="A0A494Y5W5"/>
<dbReference type="RefSeq" id="WP_120973824.1">
    <property type="nucleotide sequence ID" value="NZ_RBZM01000001.1"/>
</dbReference>
<evidence type="ECO:0000313" key="3">
    <source>
        <dbReference type="Proteomes" id="UP000282076"/>
    </source>
</evidence>
<reference evidence="2 3" key="1">
    <citation type="submission" date="2018-10" db="EMBL/GenBank/DDBJ databases">
        <title>Cohnella sp. M2MS4P-1, whole genome shotgun sequence.</title>
        <authorList>
            <person name="Tuo L."/>
        </authorList>
    </citation>
    <scope>NUCLEOTIDE SEQUENCE [LARGE SCALE GENOMIC DNA]</scope>
    <source>
        <strain evidence="2 3">M2MS4P-1</strain>
    </source>
</reference>
<evidence type="ECO:0000256" key="1">
    <source>
        <dbReference type="SAM" id="Phobius"/>
    </source>
</evidence>
<feature type="transmembrane region" description="Helical" evidence="1">
    <location>
        <begin position="51"/>
        <end position="68"/>
    </location>
</feature>
<gene>
    <name evidence="2" type="ORF">D7Z26_00760</name>
</gene>
<evidence type="ECO:0000313" key="2">
    <source>
        <dbReference type="EMBL" id="RKP58069.1"/>
    </source>
</evidence>
<sequence>MIILATLGAILLAVAVMYYWSAAKTNRENTSQLKKDQKAQLKKKHRKTKNIAHALLGAGIIMLLIPLLQNAFNKYDLNSLNADIAIDVKTDKDYGRGHTEMPVDYEMKIPTSGTHSPHDLKFGFYEEKPATEMLVHNLEHGDIEINYRPNASKETLDSMRYLTHFTRAGAGVLAIPNEDIPEGKEVVVTAWTKTMELTKYDEKQIGVFMYEFMNKGPEQIPANIRRGGGTM</sequence>
<dbReference type="EMBL" id="RBZM01000001">
    <property type="protein sequence ID" value="RKP58069.1"/>
    <property type="molecule type" value="Genomic_DNA"/>
</dbReference>
<accession>A0A494Y5W5</accession>
<keyword evidence="1" id="KW-0812">Transmembrane</keyword>
<keyword evidence="3" id="KW-1185">Reference proteome</keyword>
<dbReference type="InterPro" id="IPR021454">
    <property type="entry name" value="DUF3105"/>
</dbReference>
<name>A0A494Y5W5_9BACL</name>
<keyword evidence="1" id="KW-0472">Membrane</keyword>
<keyword evidence="1" id="KW-1133">Transmembrane helix</keyword>
<dbReference type="Pfam" id="PF11303">
    <property type="entry name" value="DUF3105"/>
    <property type="match status" value="1"/>
</dbReference>